<dbReference type="PROSITE" id="PS50294">
    <property type="entry name" value="WD_REPEATS_REGION"/>
    <property type="match status" value="2"/>
</dbReference>
<evidence type="ECO:0000313" key="7">
    <source>
        <dbReference type="Proteomes" id="UP000028545"/>
    </source>
</evidence>
<dbReference type="Gene3D" id="2.130.10.10">
    <property type="entry name" value="YVTN repeat-like/Quinoprotein amine dehydrogenase"/>
    <property type="match status" value="2"/>
</dbReference>
<evidence type="ECO:0000256" key="1">
    <source>
        <dbReference type="ARBA" id="ARBA00022574"/>
    </source>
</evidence>
<dbReference type="SUPFAM" id="SSF50969">
    <property type="entry name" value="YVTN repeat-like/Quinoprotein amine dehydrogenase"/>
    <property type="match status" value="1"/>
</dbReference>
<accession>A0A084GDW9</accession>
<dbReference type="Pfam" id="PF24883">
    <property type="entry name" value="NPHP3_N"/>
    <property type="match status" value="1"/>
</dbReference>
<dbReference type="InterPro" id="IPR056884">
    <property type="entry name" value="NPHP3-like_N"/>
</dbReference>
<dbReference type="VEuPathDB" id="FungiDB:SAPIO_CDS1862"/>
<dbReference type="InterPro" id="IPR019775">
    <property type="entry name" value="WD40_repeat_CS"/>
</dbReference>
<proteinExistence type="predicted"/>
<comment type="caution">
    <text evidence="6">The sequence shown here is derived from an EMBL/GenBank/DDBJ whole genome shotgun (WGS) entry which is preliminary data.</text>
</comment>
<evidence type="ECO:0000259" key="5">
    <source>
        <dbReference type="PROSITE" id="PS50837"/>
    </source>
</evidence>
<feature type="repeat" description="WD" evidence="3">
    <location>
        <begin position="1154"/>
        <end position="1186"/>
    </location>
</feature>
<dbReference type="KEGG" id="sapo:SAPIO_CDS1862"/>
<dbReference type="GeneID" id="27720934"/>
<dbReference type="InterPro" id="IPR020472">
    <property type="entry name" value="WD40_PAC1"/>
</dbReference>
<feature type="repeat" description="WD" evidence="3">
    <location>
        <begin position="1203"/>
        <end position="1237"/>
    </location>
</feature>
<dbReference type="Pfam" id="PF00400">
    <property type="entry name" value="WD40"/>
    <property type="match status" value="4"/>
</dbReference>
<dbReference type="PROSITE" id="PS00678">
    <property type="entry name" value="WD_REPEATS_1"/>
    <property type="match status" value="2"/>
</dbReference>
<feature type="compositionally biased region" description="Low complexity" evidence="4">
    <location>
        <begin position="9"/>
        <end position="23"/>
    </location>
</feature>
<evidence type="ECO:0000313" key="6">
    <source>
        <dbReference type="EMBL" id="KEZ45531.1"/>
    </source>
</evidence>
<dbReference type="SUPFAM" id="SSF53474">
    <property type="entry name" value="alpha/beta-Hydrolases"/>
    <property type="match status" value="1"/>
</dbReference>
<name>A0A084GDW9_PSEDA</name>
<evidence type="ECO:0000256" key="4">
    <source>
        <dbReference type="SAM" id="MobiDB-lite"/>
    </source>
</evidence>
<dbReference type="SMART" id="SM00320">
    <property type="entry name" value="WD40"/>
    <property type="match status" value="9"/>
</dbReference>
<keyword evidence="2" id="KW-0677">Repeat</keyword>
<keyword evidence="7" id="KW-1185">Reference proteome</keyword>
<dbReference type="PROSITE" id="PS50082">
    <property type="entry name" value="WD_REPEATS_2"/>
    <property type="match status" value="4"/>
</dbReference>
<gene>
    <name evidence="6" type="ORF">SAPIO_CDS1862</name>
</gene>
<evidence type="ECO:0000256" key="3">
    <source>
        <dbReference type="PROSITE-ProRule" id="PRU00221"/>
    </source>
</evidence>
<keyword evidence="1 3" id="KW-0853">WD repeat</keyword>
<dbReference type="PRINTS" id="PR00320">
    <property type="entry name" value="GPROTEINBRPT"/>
</dbReference>
<dbReference type="SUPFAM" id="SSF50998">
    <property type="entry name" value="Quinoprotein alcohol dehydrogenase-like"/>
    <property type="match status" value="1"/>
</dbReference>
<dbReference type="InterPro" id="IPR027417">
    <property type="entry name" value="P-loop_NTPase"/>
</dbReference>
<dbReference type="Gene3D" id="3.40.50.300">
    <property type="entry name" value="P-loop containing nucleotide triphosphate hydrolases"/>
    <property type="match status" value="1"/>
</dbReference>
<dbReference type="OrthoDB" id="538223at2759"/>
<dbReference type="InterPro" id="IPR007111">
    <property type="entry name" value="NACHT_NTPase"/>
</dbReference>
<dbReference type="PANTHER" id="PTHR10039:SF14">
    <property type="entry name" value="NACHT DOMAIN-CONTAINING PROTEIN"/>
    <property type="match status" value="1"/>
</dbReference>
<evidence type="ECO:0000256" key="2">
    <source>
        <dbReference type="ARBA" id="ARBA00022737"/>
    </source>
</evidence>
<dbReference type="InterPro" id="IPR015943">
    <property type="entry name" value="WD40/YVTN_repeat-like_dom_sf"/>
</dbReference>
<reference evidence="6 7" key="1">
    <citation type="journal article" date="2014" name="Genome Announc.">
        <title>Draft genome sequence of the pathogenic fungus Scedosporium apiospermum.</title>
        <authorList>
            <person name="Vandeputte P."/>
            <person name="Ghamrawi S."/>
            <person name="Rechenmann M."/>
            <person name="Iltis A."/>
            <person name="Giraud S."/>
            <person name="Fleury M."/>
            <person name="Thornton C."/>
            <person name="Delhaes L."/>
            <person name="Meyer W."/>
            <person name="Papon N."/>
            <person name="Bouchara J.P."/>
        </authorList>
    </citation>
    <scope>NUCLEOTIDE SEQUENCE [LARGE SCALE GENOMIC DNA]</scope>
    <source>
        <strain evidence="6 7">IHEM 14462</strain>
    </source>
</reference>
<dbReference type="CDD" id="cd00200">
    <property type="entry name" value="WD40"/>
    <property type="match status" value="1"/>
</dbReference>
<feature type="region of interest" description="Disordered" evidence="4">
    <location>
        <begin position="1"/>
        <end position="28"/>
    </location>
</feature>
<dbReference type="Gene3D" id="3.40.50.1820">
    <property type="entry name" value="alpha/beta hydrolase"/>
    <property type="match status" value="1"/>
</dbReference>
<feature type="repeat" description="WD" evidence="3">
    <location>
        <begin position="999"/>
        <end position="1031"/>
    </location>
</feature>
<dbReference type="PANTHER" id="PTHR10039">
    <property type="entry name" value="AMELOGENIN"/>
    <property type="match status" value="1"/>
</dbReference>
<dbReference type="InterPro" id="IPR029058">
    <property type="entry name" value="AB_hydrolase_fold"/>
</dbReference>
<dbReference type="RefSeq" id="XP_016645330.1">
    <property type="nucleotide sequence ID" value="XM_016785033.1"/>
</dbReference>
<protein>
    <recommendedName>
        <fullName evidence="5">NACHT domain-containing protein</fullName>
    </recommendedName>
</protein>
<dbReference type="InterPro" id="IPR001680">
    <property type="entry name" value="WD40_rpt"/>
</dbReference>
<dbReference type="EMBL" id="JOWA01000077">
    <property type="protein sequence ID" value="KEZ45531.1"/>
    <property type="molecule type" value="Genomic_DNA"/>
</dbReference>
<dbReference type="InterPro" id="IPR011047">
    <property type="entry name" value="Quinoprotein_ADH-like_sf"/>
</dbReference>
<feature type="domain" description="NACHT" evidence="5">
    <location>
        <begin position="356"/>
        <end position="503"/>
    </location>
</feature>
<dbReference type="Proteomes" id="UP000028545">
    <property type="component" value="Unassembled WGS sequence"/>
</dbReference>
<organism evidence="6 7">
    <name type="scientific">Pseudallescheria apiosperma</name>
    <name type="common">Scedosporium apiospermum</name>
    <dbReference type="NCBI Taxonomy" id="563466"/>
    <lineage>
        <taxon>Eukaryota</taxon>
        <taxon>Fungi</taxon>
        <taxon>Dikarya</taxon>
        <taxon>Ascomycota</taxon>
        <taxon>Pezizomycotina</taxon>
        <taxon>Sordariomycetes</taxon>
        <taxon>Hypocreomycetidae</taxon>
        <taxon>Microascales</taxon>
        <taxon>Microascaceae</taxon>
        <taxon>Scedosporium</taxon>
    </lineage>
</organism>
<dbReference type="InterPro" id="IPR011044">
    <property type="entry name" value="Quino_amine_DH_bsu"/>
</dbReference>
<sequence length="1441" mass="159623">MGLFSRSKAAPTPQETSTTTPTAGESALGADDAAVATFPVGLKIWKSPEAPTVDICFIHGLTGNRDSTWTAPGASAPWPQLLLAEKLGTARLLTYGYDAYVVKKAPASRNRLIDHAKNLLNDLVDDREANDAVSRPLIFVVHSMGGLVCKEAILQSRDNPDVYLQDVFRSVKGVVFMGTPHKGSWIADWAKIPASTLGLVKSTNKSLLQILETDDQMLESVHLRFLAMVRQLREEQRELEIICFFEELGLPVVGVVVSKESATLPPYNVQSIHATHSNMVKFASAEDPGFVRVLASLRRRVVSEKDRAFLSFFHVTNPIYDKERIEGTRGGLFEDCYTWILEQDAFKRWDTTPSAQLLWVRGDPGKGKTMLLCGIVDTLRARPGAVPVIFSYFQASDLERSKASTILQGLLYLVLKEHPFLIPPIRDKFWHESETLSRQAHPFSVLTSMFRHVLQHPALKNGVRIVIDALDECRDGLPRLLDFIVSTSASFPRTKWIVSSRNNLEVKERLALMGDQRLLLSLDAQDKHISDAVTAFIQWKVGRLAALKGYNEKTARQVREYLGQNAQGTFLWVALACHHLEQSSSRVMERLRKLPPGLASLYAQMLAYVGETDDADVCLPILRLMVISYGPLKVSEIQSFVHGLLDMPLDEVYAIISRCGSFLSVRDGSVDFIHQSAKDFLDSNECYDAIFPRPPTEAHMEIVQSALDLMDRSLKANMHNLLTPDATIQDAVMPSTSPVHLLKYASSLWVDHALATLQEASTCRLCIFRPGHVCDKSEEEKLCQMLFSDDGPVMSFLSCHFLHWVECLSFLQRVPSAIVAIKRLLTKLEGTRRGGARLDQFLYDAARFLVTNRPIIERAPLQIYGGALAFSPAKSVIRGLFWDQRLPLLQEAAGVEEEWDSCLQVLEGHTETVTYAVFSGDGGLLASVSVDKTVRLWDTHTGVCKHLFEGYKGFYGALSISRRGTMLAFPGPDGAVHIRDCETGRLLSSCGHNTGLFSALALSWDGNTLVAGLLDGTVHIWDITSGVSEVVTVAKTSIHTVILNFDADTLAFGCVDGAVQVYDVSSRTQLHTFACGPFPVIRFDDDGTLVAISIFGVVTVWDLGTGVCHNTWGDWDVGPLKVDYSPASKLVAVARDATTEIWDAITGKATSLGFYCHGRDVYYTSFSPDGQVLATCSQDQTIRLWDTGMPRSGSNQQTTWDPITCLAFSPDGKTFASGSMYGEVKAWNAKTGEVREKVEPRSSGGGPIVLSVAFSADGKDLAWTAYRGTYTCIYSLSPTTRRWELDTPGAYTISVLFSKDGDLLRADGRHRRITWFKSRADPIEPISRAECTLDYILHEGLYVDLDTPLPPAHDSPPRFLKKDGKHYAMDWGHLLPLPEAIRKRWAERLFVRGEWVTQAGKNVLWLPPSYRPNCTALHDSLLILGQKSGSVTRLTLKSTQG</sequence>
<dbReference type="HOGENOM" id="CLU_000288_6_16_1"/>
<feature type="repeat" description="WD" evidence="3">
    <location>
        <begin position="906"/>
        <end position="942"/>
    </location>
</feature>
<dbReference type="PROSITE" id="PS50837">
    <property type="entry name" value="NACHT"/>
    <property type="match status" value="1"/>
</dbReference>